<accession>A0AAV5RB69</accession>
<dbReference type="GO" id="GO:0000139">
    <property type="term" value="C:Golgi membrane"/>
    <property type="evidence" value="ECO:0007669"/>
    <property type="project" value="TreeGrafter"/>
</dbReference>
<dbReference type="PANTHER" id="PTHR47549:SF1">
    <property type="entry name" value="GOLGI APPARATUS MEMBRANE PROTEIN TVP38"/>
    <property type="match status" value="1"/>
</dbReference>
<comment type="caution">
    <text evidence="6">The sequence shown here is derived from an EMBL/GenBank/DDBJ whole genome shotgun (WGS) entry which is preliminary data.</text>
</comment>
<dbReference type="AlphaFoldDB" id="A0AAV5RB69"/>
<evidence type="ECO:0000256" key="4">
    <source>
        <dbReference type="ARBA" id="ARBA00023136"/>
    </source>
</evidence>
<dbReference type="GO" id="GO:0000022">
    <property type="term" value="P:mitotic spindle elongation"/>
    <property type="evidence" value="ECO:0007669"/>
    <property type="project" value="TreeGrafter"/>
</dbReference>
<dbReference type="GO" id="GO:0016192">
    <property type="term" value="P:vesicle-mediated transport"/>
    <property type="evidence" value="ECO:0007669"/>
    <property type="project" value="TreeGrafter"/>
</dbReference>
<proteinExistence type="predicted"/>
<feature type="transmembrane region" description="Helical" evidence="5">
    <location>
        <begin position="190"/>
        <end position="210"/>
    </location>
</feature>
<gene>
    <name evidence="6" type="ORF">DAPK24_052910</name>
</gene>
<feature type="transmembrane region" description="Helical" evidence="5">
    <location>
        <begin position="107"/>
        <end position="125"/>
    </location>
</feature>
<evidence type="ECO:0000256" key="3">
    <source>
        <dbReference type="ARBA" id="ARBA00022989"/>
    </source>
</evidence>
<dbReference type="PANTHER" id="PTHR47549">
    <property type="entry name" value="GOLGI APPARATUS MEMBRANE PROTEIN TVP38-RELATED"/>
    <property type="match status" value="1"/>
</dbReference>
<evidence type="ECO:0000313" key="6">
    <source>
        <dbReference type="EMBL" id="GMM48693.1"/>
    </source>
</evidence>
<evidence type="ECO:0000313" key="7">
    <source>
        <dbReference type="Proteomes" id="UP001378960"/>
    </source>
</evidence>
<evidence type="ECO:0000256" key="2">
    <source>
        <dbReference type="ARBA" id="ARBA00022692"/>
    </source>
</evidence>
<feature type="transmembrane region" description="Helical" evidence="5">
    <location>
        <begin position="230"/>
        <end position="248"/>
    </location>
</feature>
<comment type="subcellular location">
    <subcellularLocation>
        <location evidence="1">Endomembrane system</location>
        <topology evidence="1">Multi-pass membrane protein</topology>
    </subcellularLocation>
</comment>
<feature type="transmembrane region" description="Helical" evidence="5">
    <location>
        <begin position="72"/>
        <end position="101"/>
    </location>
</feature>
<keyword evidence="7" id="KW-1185">Reference proteome</keyword>
<dbReference type="Proteomes" id="UP001378960">
    <property type="component" value="Unassembled WGS sequence"/>
</dbReference>
<evidence type="ECO:0000256" key="1">
    <source>
        <dbReference type="ARBA" id="ARBA00004127"/>
    </source>
</evidence>
<protein>
    <submittedName>
        <fullName evidence="6">Tvp38 protein</fullName>
    </submittedName>
</protein>
<organism evidence="6 7">
    <name type="scientific">Pichia kluyveri</name>
    <name type="common">Yeast</name>
    <dbReference type="NCBI Taxonomy" id="36015"/>
    <lineage>
        <taxon>Eukaryota</taxon>
        <taxon>Fungi</taxon>
        <taxon>Dikarya</taxon>
        <taxon>Ascomycota</taxon>
        <taxon>Saccharomycotina</taxon>
        <taxon>Pichiomycetes</taxon>
        <taxon>Pichiales</taxon>
        <taxon>Pichiaceae</taxon>
        <taxon>Pichia</taxon>
    </lineage>
</organism>
<keyword evidence="3 5" id="KW-1133">Transmembrane helix</keyword>
<dbReference type="EMBL" id="BTGB01000009">
    <property type="protein sequence ID" value="GMM48693.1"/>
    <property type="molecule type" value="Genomic_DNA"/>
</dbReference>
<keyword evidence="4 5" id="KW-0472">Membrane</keyword>
<feature type="transmembrane region" description="Helical" evidence="5">
    <location>
        <begin position="31"/>
        <end position="51"/>
    </location>
</feature>
<dbReference type="InterPro" id="IPR051076">
    <property type="entry name" value="Golgi_membrane_TVP38/TMEM64"/>
</dbReference>
<name>A0AAV5RB69_PICKL</name>
<reference evidence="6 7" key="1">
    <citation type="journal article" date="2023" name="Elife">
        <title>Identification of key yeast species and microbe-microbe interactions impacting larval growth of Drosophila in the wild.</title>
        <authorList>
            <person name="Mure A."/>
            <person name="Sugiura Y."/>
            <person name="Maeda R."/>
            <person name="Honda K."/>
            <person name="Sakurai N."/>
            <person name="Takahashi Y."/>
            <person name="Watada M."/>
            <person name="Katoh T."/>
            <person name="Gotoh A."/>
            <person name="Gotoh Y."/>
            <person name="Taniguchi I."/>
            <person name="Nakamura K."/>
            <person name="Hayashi T."/>
            <person name="Katayama T."/>
            <person name="Uemura T."/>
            <person name="Hattori Y."/>
        </authorList>
    </citation>
    <scope>NUCLEOTIDE SEQUENCE [LARGE SCALE GENOMIC DNA]</scope>
    <source>
        <strain evidence="6 7">PK-24</strain>
    </source>
</reference>
<evidence type="ECO:0000256" key="5">
    <source>
        <dbReference type="SAM" id="Phobius"/>
    </source>
</evidence>
<keyword evidence="2 5" id="KW-0812">Transmembrane</keyword>
<sequence>MYSMNRINEYVYSTINRAKTWFNSLTLMQKIGVVCGLIIHTTISLLIIINYQKIIETIVNASGGIRESGTTGVFVFVLLLSLVSFPPLIGFSSLCLIIGIVYGFQGFWIVAITSSIMSTVSLCVFKYQLKGLSRKIIESNENIKLFASVIKDEDTTFMQEIFILILMKLCPLPYSLTNGGLGCVPHLSPIAFFIACTVCSPKYLIQILMGVQLRKIGDDDKNNYKKSIDLAVFIITGLSFATLSMLLYRRLKVKLYQRQQRNELNIDELVDNDNATLSVSVSPPPYSP</sequence>